<name>A0A8H7ESL7_9FUNG</name>
<feature type="region of interest" description="Disordered" evidence="1">
    <location>
        <begin position="257"/>
        <end position="286"/>
    </location>
</feature>
<proteinExistence type="predicted"/>
<organism evidence="2 3">
    <name type="scientific">Apophysomyces ossiformis</name>
    <dbReference type="NCBI Taxonomy" id="679940"/>
    <lineage>
        <taxon>Eukaryota</taxon>
        <taxon>Fungi</taxon>
        <taxon>Fungi incertae sedis</taxon>
        <taxon>Mucoromycota</taxon>
        <taxon>Mucoromycotina</taxon>
        <taxon>Mucoromycetes</taxon>
        <taxon>Mucorales</taxon>
        <taxon>Mucorineae</taxon>
        <taxon>Mucoraceae</taxon>
        <taxon>Apophysomyces</taxon>
    </lineage>
</organism>
<dbReference type="EMBL" id="JABAYA010000009">
    <property type="protein sequence ID" value="KAF7731573.1"/>
    <property type="molecule type" value="Genomic_DNA"/>
</dbReference>
<reference evidence="2" key="1">
    <citation type="submission" date="2020-01" db="EMBL/GenBank/DDBJ databases">
        <title>Genome Sequencing of Three Apophysomyces-Like Fungal Strains Confirms a Novel Fungal Genus in the Mucoromycota with divergent Burkholderia-like Endosymbiotic Bacteria.</title>
        <authorList>
            <person name="Stajich J.E."/>
            <person name="Macias A.M."/>
            <person name="Carter-House D."/>
            <person name="Lovett B."/>
            <person name="Kasson L.R."/>
            <person name="Berry K."/>
            <person name="Grigoriev I."/>
            <person name="Chang Y."/>
            <person name="Spatafora J."/>
            <person name="Kasson M.T."/>
        </authorList>
    </citation>
    <scope>NUCLEOTIDE SEQUENCE</scope>
    <source>
        <strain evidence="2">NRRL A-21654</strain>
    </source>
</reference>
<evidence type="ECO:0000313" key="2">
    <source>
        <dbReference type="EMBL" id="KAF7731573.1"/>
    </source>
</evidence>
<comment type="caution">
    <text evidence="2">The sequence shown here is derived from an EMBL/GenBank/DDBJ whole genome shotgun (WGS) entry which is preliminary data.</text>
</comment>
<protein>
    <submittedName>
        <fullName evidence="2">Uncharacterized protein</fullName>
    </submittedName>
</protein>
<feature type="compositionally biased region" description="Low complexity" evidence="1">
    <location>
        <begin position="267"/>
        <end position="282"/>
    </location>
</feature>
<gene>
    <name evidence="2" type="ORF">EC973_009337</name>
</gene>
<evidence type="ECO:0000313" key="3">
    <source>
        <dbReference type="Proteomes" id="UP000605846"/>
    </source>
</evidence>
<keyword evidence="3" id="KW-1185">Reference proteome</keyword>
<accession>A0A8H7ESL7</accession>
<evidence type="ECO:0000256" key="1">
    <source>
        <dbReference type="SAM" id="MobiDB-lite"/>
    </source>
</evidence>
<dbReference type="AlphaFoldDB" id="A0A8H7ESL7"/>
<feature type="compositionally biased region" description="Polar residues" evidence="1">
    <location>
        <begin position="87"/>
        <end position="98"/>
    </location>
</feature>
<sequence>MNPEEIAQPSLGYSALSHYTCKTSLSGESTTLEERNASTCVGEESTPPSDDNGRKKKAGRLLEELSRRDHHHSSRTAQSDDPKPIESRSTPLRSAKSTSQEHSHFLREMEQAREELTRFRTEMSGLAKQMNGIALDIKQSKKRISEDTDRLEQDLTATQEANVNLQVLLENALKNQKESDVFATQAIRTMHFDLASVVQENNGLQGRLASIESHLREHNGSLHDVVRRIQEYIHMLEQAQGTIHMLQEPRTTRGLRMHDDEASLPPTISSSRRTSETFSTSTDEVNKKNLEPDHELPIHDRSPSLPRLLSPEATELYRYRFVHRRISLPPTISPPQWQEQMPSQEDLRVLWTDRNR</sequence>
<feature type="region of interest" description="Disordered" evidence="1">
    <location>
        <begin position="25"/>
        <end position="106"/>
    </location>
</feature>
<dbReference type="OrthoDB" id="2277387at2759"/>
<dbReference type="Proteomes" id="UP000605846">
    <property type="component" value="Unassembled WGS sequence"/>
</dbReference>